<dbReference type="SMART" id="SM00408">
    <property type="entry name" value="IGc2"/>
    <property type="match status" value="2"/>
</dbReference>
<evidence type="ECO:0000313" key="7">
    <source>
        <dbReference type="EMBL" id="KAG8433865.1"/>
    </source>
</evidence>
<feature type="domain" description="Ig-like" evidence="6">
    <location>
        <begin position="125"/>
        <end position="207"/>
    </location>
</feature>
<dbReference type="InterPro" id="IPR003598">
    <property type="entry name" value="Ig_sub2"/>
</dbReference>
<evidence type="ECO:0000256" key="5">
    <source>
        <dbReference type="SAM" id="SignalP"/>
    </source>
</evidence>
<evidence type="ECO:0000256" key="3">
    <source>
        <dbReference type="ARBA" id="ARBA00023180"/>
    </source>
</evidence>
<keyword evidence="1 5" id="KW-0732">Signal</keyword>
<dbReference type="Proteomes" id="UP000812440">
    <property type="component" value="Chromosome 7"/>
</dbReference>
<dbReference type="EMBL" id="JAACNH010000008">
    <property type="protein sequence ID" value="KAG8433865.1"/>
    <property type="molecule type" value="Genomic_DNA"/>
</dbReference>
<dbReference type="Pfam" id="PF13927">
    <property type="entry name" value="Ig_3"/>
    <property type="match status" value="1"/>
</dbReference>
<dbReference type="AlphaFoldDB" id="A0A8T2ILP3"/>
<dbReference type="SUPFAM" id="SSF48726">
    <property type="entry name" value="Immunoglobulin"/>
    <property type="match status" value="4"/>
</dbReference>
<sequence>MGSNLLLILWNLLLLAIGISALEEFHGAVGGSVYLSTRLPLPSNYKLSWKTGGIEIAGHENAKKISYSGRCNDSKCELFTNATLKLFNVSTSDKNDYEQSITDQSTGITTSFIVKLSIHSLLTSPSLRLIPAGRPISGTNKTLQCDPRGQIGNSYTFYKDHQAVSCTMAHVTCQEKDLYFHPITQNDHGTYTCTIHNPVSSNESNLVLLDVAVSVSNVSLHNNESSPVMAGKDSVALRCLSIGTDVSYSWDLRDQPLPLTPRYNLLNNNSTLIISPVSKEDHGNFTCTVTNYLNNETSQPLHLNWLPDGQVFCGANRIGDIVQLRCSWPGGYPPADLDLTFDNTKNSGKDQVIRNVSFNQVGPAAQLNCHGIQGRTESCSLIIDKPKSTGLTNETVVSEPLGKSAILNVTLTGSQNGRQGNSGTPQLLPTTFTWYRLTPEPLPLPLGDQFLVISTNYFSYMVALSMTKYITGHYMCTAENMMGRTDFIFMLNINDNSGNI</sequence>
<organism evidence="7 8">
    <name type="scientific">Hymenochirus boettgeri</name>
    <name type="common">Congo dwarf clawed frog</name>
    <dbReference type="NCBI Taxonomy" id="247094"/>
    <lineage>
        <taxon>Eukaryota</taxon>
        <taxon>Metazoa</taxon>
        <taxon>Chordata</taxon>
        <taxon>Craniata</taxon>
        <taxon>Vertebrata</taxon>
        <taxon>Euteleostomi</taxon>
        <taxon>Amphibia</taxon>
        <taxon>Batrachia</taxon>
        <taxon>Anura</taxon>
        <taxon>Pipoidea</taxon>
        <taxon>Pipidae</taxon>
        <taxon>Pipinae</taxon>
        <taxon>Hymenochirus</taxon>
    </lineage>
</organism>
<evidence type="ECO:0000256" key="1">
    <source>
        <dbReference type="ARBA" id="ARBA00022729"/>
    </source>
</evidence>
<dbReference type="InterPro" id="IPR003599">
    <property type="entry name" value="Ig_sub"/>
</dbReference>
<dbReference type="InterPro" id="IPR036179">
    <property type="entry name" value="Ig-like_dom_sf"/>
</dbReference>
<dbReference type="InterPro" id="IPR007110">
    <property type="entry name" value="Ig-like_dom"/>
</dbReference>
<reference evidence="7" key="1">
    <citation type="thesis" date="2020" institute="ProQuest LLC" country="789 East Eisenhower Parkway, Ann Arbor, MI, USA">
        <title>Comparative Genomics and Chromosome Evolution.</title>
        <authorList>
            <person name="Mudd A.B."/>
        </authorList>
    </citation>
    <scope>NUCLEOTIDE SEQUENCE</scope>
    <source>
        <strain evidence="7">Female2</strain>
        <tissue evidence="7">Blood</tissue>
    </source>
</reference>
<dbReference type="InterPro" id="IPR013783">
    <property type="entry name" value="Ig-like_fold"/>
</dbReference>
<dbReference type="PANTHER" id="PTHR44337:SF26">
    <property type="entry name" value="CARCINOEMBRYONIC ANTIGEN-RELATED CELL ADHESION MOLECULE 1-LIKE"/>
    <property type="match status" value="1"/>
</dbReference>
<keyword evidence="2" id="KW-1015">Disulfide bond</keyword>
<dbReference type="OrthoDB" id="6159398at2759"/>
<comment type="caution">
    <text evidence="7">The sequence shown here is derived from an EMBL/GenBank/DDBJ whole genome shotgun (WGS) entry which is preliminary data.</text>
</comment>
<feature type="chain" id="PRO_5035838812" description="Ig-like domain-containing protein" evidence="5">
    <location>
        <begin position="22"/>
        <end position="500"/>
    </location>
</feature>
<feature type="signal peptide" evidence="5">
    <location>
        <begin position="1"/>
        <end position="21"/>
    </location>
</feature>
<keyword evidence="3" id="KW-0325">Glycoprotein</keyword>
<dbReference type="Gene3D" id="2.60.40.10">
    <property type="entry name" value="Immunoglobulins"/>
    <property type="match status" value="3"/>
</dbReference>
<evidence type="ECO:0000313" key="8">
    <source>
        <dbReference type="Proteomes" id="UP000812440"/>
    </source>
</evidence>
<accession>A0A8T2ILP3</accession>
<evidence type="ECO:0000256" key="2">
    <source>
        <dbReference type="ARBA" id="ARBA00023157"/>
    </source>
</evidence>
<dbReference type="SMART" id="SM00409">
    <property type="entry name" value="IG"/>
    <property type="match status" value="2"/>
</dbReference>
<dbReference type="PANTHER" id="PTHR44337">
    <property type="entry name" value="CARCINOEMBRYONIC ANTIGEN-RELATED CELL ADHESION MOLECULE 8"/>
    <property type="match status" value="1"/>
</dbReference>
<evidence type="ECO:0000256" key="4">
    <source>
        <dbReference type="ARBA" id="ARBA00023319"/>
    </source>
</evidence>
<keyword evidence="8" id="KW-1185">Reference proteome</keyword>
<evidence type="ECO:0000259" key="6">
    <source>
        <dbReference type="PROSITE" id="PS50835"/>
    </source>
</evidence>
<keyword evidence="4" id="KW-0393">Immunoglobulin domain</keyword>
<dbReference type="InterPro" id="IPR052598">
    <property type="entry name" value="IgSF_CEA-related"/>
</dbReference>
<protein>
    <recommendedName>
        <fullName evidence="6">Ig-like domain-containing protein</fullName>
    </recommendedName>
</protein>
<proteinExistence type="predicted"/>
<gene>
    <name evidence="7" type="ORF">GDO86_012290</name>
</gene>
<feature type="domain" description="Ig-like" evidence="6">
    <location>
        <begin position="216"/>
        <end position="304"/>
    </location>
</feature>
<dbReference type="PROSITE" id="PS50835">
    <property type="entry name" value="IG_LIKE"/>
    <property type="match status" value="2"/>
</dbReference>
<name>A0A8T2ILP3_9PIPI</name>